<keyword evidence="1" id="KW-0812">Transmembrane</keyword>
<sequence>MTTDRGPERRRFLDRLTEPIAERAREKLGQAEDKVRSSIQAEIDAVSASVRARAVQVRPSAIAFGAAALLTFFGLALFVTAAVMGMAHVVEPWLAALLVGTALLLVAAGFAAWGRSHLPRTPAPRLTALPEPTHPAEELVHPWDN</sequence>
<proteinExistence type="predicted"/>
<protein>
    <recommendedName>
        <fullName evidence="4">Phage holin family protein</fullName>
    </recommendedName>
</protein>
<feature type="transmembrane region" description="Helical" evidence="1">
    <location>
        <begin position="61"/>
        <end position="87"/>
    </location>
</feature>
<keyword evidence="1" id="KW-0472">Membrane</keyword>
<name>A0A510UW70_9CELL</name>
<keyword evidence="3" id="KW-1185">Reference proteome</keyword>
<organism evidence="2 3">
    <name type="scientific">Cellulomonas persica</name>
    <dbReference type="NCBI Taxonomy" id="76861"/>
    <lineage>
        <taxon>Bacteria</taxon>
        <taxon>Bacillati</taxon>
        <taxon>Actinomycetota</taxon>
        <taxon>Actinomycetes</taxon>
        <taxon>Micrococcales</taxon>
        <taxon>Cellulomonadaceae</taxon>
        <taxon>Cellulomonas</taxon>
    </lineage>
</organism>
<evidence type="ECO:0000256" key="1">
    <source>
        <dbReference type="SAM" id="Phobius"/>
    </source>
</evidence>
<evidence type="ECO:0000313" key="2">
    <source>
        <dbReference type="EMBL" id="GEK17340.1"/>
    </source>
</evidence>
<dbReference type="Pfam" id="PF07332">
    <property type="entry name" value="Phage_holin_3_6"/>
    <property type="match status" value="1"/>
</dbReference>
<dbReference type="InterPro" id="IPR009937">
    <property type="entry name" value="Phage_holin_3_6"/>
</dbReference>
<reference evidence="2 3" key="1">
    <citation type="submission" date="2019-07" db="EMBL/GenBank/DDBJ databases">
        <title>Whole genome shotgun sequence of Cellulomonas persica NBRC 101101.</title>
        <authorList>
            <person name="Hosoyama A."/>
            <person name="Uohara A."/>
            <person name="Ohji S."/>
            <person name="Ichikawa N."/>
        </authorList>
    </citation>
    <scope>NUCLEOTIDE SEQUENCE [LARGE SCALE GENOMIC DNA]</scope>
    <source>
        <strain evidence="2 3">NBRC 101101</strain>
    </source>
</reference>
<evidence type="ECO:0000313" key="3">
    <source>
        <dbReference type="Proteomes" id="UP000321386"/>
    </source>
</evidence>
<keyword evidence="1" id="KW-1133">Transmembrane helix</keyword>
<dbReference type="Proteomes" id="UP000321386">
    <property type="component" value="Unassembled WGS sequence"/>
</dbReference>
<dbReference type="OrthoDB" id="4827050at2"/>
<dbReference type="EMBL" id="BJUA01000004">
    <property type="protein sequence ID" value="GEK17340.1"/>
    <property type="molecule type" value="Genomic_DNA"/>
</dbReference>
<accession>A0A510UW70</accession>
<comment type="caution">
    <text evidence="2">The sequence shown here is derived from an EMBL/GenBank/DDBJ whole genome shotgun (WGS) entry which is preliminary data.</text>
</comment>
<feature type="transmembrane region" description="Helical" evidence="1">
    <location>
        <begin position="93"/>
        <end position="113"/>
    </location>
</feature>
<dbReference type="AlphaFoldDB" id="A0A510UW70"/>
<evidence type="ECO:0008006" key="4">
    <source>
        <dbReference type="Google" id="ProtNLM"/>
    </source>
</evidence>
<gene>
    <name evidence="2" type="ORF">CPE01_10730</name>
</gene>
<dbReference type="RefSeq" id="WP_146805615.1">
    <property type="nucleotide sequence ID" value="NZ_BJUA01000004.1"/>
</dbReference>